<keyword evidence="8" id="KW-1185">Reference proteome</keyword>
<dbReference type="Pfam" id="PF01532">
    <property type="entry name" value="Glyco_hydro_47"/>
    <property type="match status" value="1"/>
</dbReference>
<evidence type="ECO:0000313" key="8">
    <source>
        <dbReference type="Proteomes" id="UP001187531"/>
    </source>
</evidence>
<accession>A0AA88LDV2</accession>
<dbReference type="GO" id="GO:0005975">
    <property type="term" value="P:carbohydrate metabolic process"/>
    <property type="evidence" value="ECO:0007669"/>
    <property type="project" value="InterPro"/>
</dbReference>
<evidence type="ECO:0000313" key="7">
    <source>
        <dbReference type="EMBL" id="KAK2717975.1"/>
    </source>
</evidence>
<dbReference type="AlphaFoldDB" id="A0AA88LDV2"/>
<dbReference type="PANTHER" id="PTHR11742:SF6">
    <property type="entry name" value="MANNOSYL-OLIGOSACCHARIDE ALPHA-1,2-MANNOSIDASE IA-RELATED"/>
    <property type="match status" value="1"/>
</dbReference>
<evidence type="ECO:0000256" key="4">
    <source>
        <dbReference type="ARBA" id="ARBA00022801"/>
    </source>
</evidence>
<keyword evidence="6" id="KW-0326">Glycosidase</keyword>
<comment type="cofactor">
    <cofactor evidence="1">
        <name>Ca(2+)</name>
        <dbReference type="ChEBI" id="CHEBI:29108"/>
    </cofactor>
</comment>
<dbReference type="Proteomes" id="UP001187531">
    <property type="component" value="Unassembled WGS sequence"/>
</dbReference>
<comment type="caution">
    <text evidence="7">The sequence shown here is derived from an EMBL/GenBank/DDBJ whole genome shotgun (WGS) entry which is preliminary data.</text>
</comment>
<organism evidence="7 8">
    <name type="scientific">Artemia franciscana</name>
    <name type="common">Brine shrimp</name>
    <name type="synonym">Artemia sanfranciscana</name>
    <dbReference type="NCBI Taxonomy" id="6661"/>
    <lineage>
        <taxon>Eukaryota</taxon>
        <taxon>Metazoa</taxon>
        <taxon>Ecdysozoa</taxon>
        <taxon>Arthropoda</taxon>
        <taxon>Crustacea</taxon>
        <taxon>Branchiopoda</taxon>
        <taxon>Anostraca</taxon>
        <taxon>Artemiidae</taxon>
        <taxon>Artemia</taxon>
    </lineage>
</organism>
<dbReference type="EMBL" id="JAVRJZ010000010">
    <property type="protein sequence ID" value="KAK2717975.1"/>
    <property type="molecule type" value="Genomic_DNA"/>
</dbReference>
<evidence type="ECO:0000256" key="6">
    <source>
        <dbReference type="RuleBase" id="RU361193"/>
    </source>
</evidence>
<keyword evidence="4 6" id="KW-0378">Hydrolase</keyword>
<keyword evidence="5" id="KW-1015">Disulfide bond</keyword>
<name>A0AA88LDV2_ARTSF</name>
<reference evidence="7" key="1">
    <citation type="submission" date="2023-07" db="EMBL/GenBank/DDBJ databases">
        <title>Chromosome-level genome assembly of Artemia franciscana.</title>
        <authorList>
            <person name="Jo E."/>
        </authorList>
    </citation>
    <scope>NUCLEOTIDE SEQUENCE</scope>
    <source>
        <tissue evidence="7">Whole body</tissue>
    </source>
</reference>
<dbReference type="GO" id="GO:0000139">
    <property type="term" value="C:Golgi membrane"/>
    <property type="evidence" value="ECO:0007669"/>
    <property type="project" value="TreeGrafter"/>
</dbReference>
<proteinExistence type="inferred from homology"/>
<dbReference type="GO" id="GO:0005509">
    <property type="term" value="F:calcium ion binding"/>
    <property type="evidence" value="ECO:0007669"/>
    <property type="project" value="InterPro"/>
</dbReference>
<sequence>MLIMHYNAAKKGRNTNFVGGLLSAYAQTGNYKLIQKAEEIAQLLLPAFNTPTGIPNGLINPKTGRGRTYDWTIDDSANLAEFGTLHLDFKYLSDITGNPIYREKVEIVRKVMRDIPKPNGLYFNYLNTITGKWVENDVSLGASGDSFYEYLLKAYIHSGKEGLEAKEMYVAAMKAIDKWMIRESRGGLLYVSDMKIQILDQKMGHLACFSGGMFALGSQNLPNSSAVRHLYIGKGFTNT</sequence>
<dbReference type="GO" id="GO:0005783">
    <property type="term" value="C:endoplasmic reticulum"/>
    <property type="evidence" value="ECO:0007669"/>
    <property type="project" value="TreeGrafter"/>
</dbReference>
<dbReference type="Gene3D" id="1.50.10.10">
    <property type="match status" value="1"/>
</dbReference>
<dbReference type="InterPro" id="IPR001382">
    <property type="entry name" value="Glyco_hydro_47"/>
</dbReference>
<evidence type="ECO:0000256" key="1">
    <source>
        <dbReference type="ARBA" id="ARBA00001913"/>
    </source>
</evidence>
<dbReference type="PRINTS" id="PR00747">
    <property type="entry name" value="GLYHDRLASE47"/>
</dbReference>
<comment type="pathway">
    <text evidence="2">Protein modification; protein glycosylation.</text>
</comment>
<evidence type="ECO:0000256" key="3">
    <source>
        <dbReference type="ARBA" id="ARBA00007658"/>
    </source>
</evidence>
<evidence type="ECO:0000256" key="5">
    <source>
        <dbReference type="ARBA" id="ARBA00023157"/>
    </source>
</evidence>
<dbReference type="EC" id="3.2.1.-" evidence="6"/>
<gene>
    <name evidence="7" type="ORF">QYM36_006678</name>
</gene>
<comment type="similarity">
    <text evidence="3 6">Belongs to the glycosyl hydrolase 47 family.</text>
</comment>
<dbReference type="SUPFAM" id="SSF48225">
    <property type="entry name" value="Seven-hairpin glycosidases"/>
    <property type="match status" value="1"/>
</dbReference>
<protein>
    <recommendedName>
        <fullName evidence="6">alpha-1,2-Mannosidase</fullName>
        <ecNumber evidence="6">3.2.1.-</ecNumber>
    </recommendedName>
</protein>
<dbReference type="InterPro" id="IPR036026">
    <property type="entry name" value="Seven-hairpin_glycosidases"/>
</dbReference>
<dbReference type="GO" id="GO:0004571">
    <property type="term" value="F:mannosyl-oligosaccharide 1,2-alpha-mannosidase activity"/>
    <property type="evidence" value="ECO:0007669"/>
    <property type="project" value="InterPro"/>
</dbReference>
<dbReference type="PANTHER" id="PTHR11742">
    <property type="entry name" value="MANNOSYL-OLIGOSACCHARIDE ALPHA-1,2-MANNOSIDASE-RELATED"/>
    <property type="match status" value="1"/>
</dbReference>
<evidence type="ECO:0000256" key="2">
    <source>
        <dbReference type="ARBA" id="ARBA00004922"/>
    </source>
</evidence>
<dbReference type="InterPro" id="IPR050749">
    <property type="entry name" value="Glycosyl_Hydrolase_47"/>
</dbReference>
<dbReference type="InterPro" id="IPR012341">
    <property type="entry name" value="6hp_glycosidase-like_sf"/>
</dbReference>